<dbReference type="OrthoDB" id="26181at10239"/>
<protein>
    <submittedName>
        <fullName evidence="1">Uncharacterized protein</fullName>
    </submittedName>
</protein>
<evidence type="ECO:0000313" key="2">
    <source>
        <dbReference type="Proteomes" id="UP000202743"/>
    </source>
</evidence>
<dbReference type="GeneID" id="26517415"/>
<name>A0A0K0N6Y1_9CAUD</name>
<proteinExistence type="predicted"/>
<dbReference type="EMBL" id="KR063278">
    <property type="protein sequence ID" value="AKJ72492.1"/>
    <property type="molecule type" value="Genomic_DNA"/>
</dbReference>
<accession>A0A0K0N6Y1</accession>
<evidence type="ECO:0000313" key="1">
    <source>
        <dbReference type="EMBL" id="AKJ72492.1"/>
    </source>
</evidence>
<reference evidence="1 2" key="1">
    <citation type="journal article" date="2015" name="PLoS ONE">
        <title>Lysis to Kill: Evaluation of the Lytic Abilities, and Genomics of Nine Bacteriophages Infective for Gordonia spp. and Their Potential Use in Activated Sludge Foam Biocontrol.</title>
        <authorList>
            <person name="Dyson Z.A."/>
            <person name="Tucci J."/>
            <person name="Seviour R.J."/>
            <person name="Petrovski S."/>
        </authorList>
    </citation>
    <scope>NUCLEOTIDE SEQUENCE [LARGE SCALE GENOMIC DNA]</scope>
</reference>
<gene>
    <name evidence="1" type="ORF">GMA7_55</name>
</gene>
<dbReference type="KEGG" id="vg:26517415"/>
<dbReference type="Proteomes" id="UP000202743">
    <property type="component" value="Segment"/>
</dbReference>
<organism evidence="1 2">
    <name type="scientific">Gordonia phage GMA7</name>
    <dbReference type="NCBI Taxonomy" id="1647286"/>
    <lineage>
        <taxon>Viruses</taxon>
        <taxon>Duplodnaviria</taxon>
        <taxon>Heunggongvirae</taxon>
        <taxon>Uroviricota</taxon>
        <taxon>Caudoviricetes</taxon>
        <taxon>Getseptimavirus</taxon>
        <taxon>Getseptimavirus GMA7</taxon>
    </lineage>
</organism>
<sequence length="112" mass="12965">MQEGQTDMLTVESAKKRELKRFSDVTYVYARMQDFSCADGAPTIIKEELERLERESTRSLEVYGHLRYGVNLAPWMAEYFFEFANCDLTGVPTGGKDAFKMRSANYNQVREE</sequence>
<dbReference type="RefSeq" id="YP_009189192.1">
    <property type="nucleotide sequence ID" value="NC_028673.1"/>
</dbReference>
<keyword evidence="2" id="KW-1185">Reference proteome</keyword>